<comment type="caution">
    <text evidence="1">The sequence shown here is derived from an EMBL/GenBank/DDBJ whole genome shotgun (WGS) entry which is preliminary data.</text>
</comment>
<dbReference type="OrthoDB" id="8240057at2759"/>
<dbReference type="AlphaFoldDB" id="A0A4C1Z8T7"/>
<accession>A0A4C1Z8T7</accession>
<dbReference type="Proteomes" id="UP000299102">
    <property type="component" value="Unassembled WGS sequence"/>
</dbReference>
<evidence type="ECO:0000313" key="2">
    <source>
        <dbReference type="Proteomes" id="UP000299102"/>
    </source>
</evidence>
<sequence length="111" mass="12063">MDGASTLVAGATEAMQVDDVFGSISKPGCIDIDYVCCMGSISNITCEEKGETLITKIVQTPMKSFDERELQCIAVSERLRLRTRCALHKRTHMALETINMPRASPPGGASR</sequence>
<proteinExistence type="predicted"/>
<keyword evidence="2" id="KW-1185">Reference proteome</keyword>
<organism evidence="1 2">
    <name type="scientific">Eumeta variegata</name>
    <name type="common">Bagworm moth</name>
    <name type="synonym">Eumeta japonica</name>
    <dbReference type="NCBI Taxonomy" id="151549"/>
    <lineage>
        <taxon>Eukaryota</taxon>
        <taxon>Metazoa</taxon>
        <taxon>Ecdysozoa</taxon>
        <taxon>Arthropoda</taxon>
        <taxon>Hexapoda</taxon>
        <taxon>Insecta</taxon>
        <taxon>Pterygota</taxon>
        <taxon>Neoptera</taxon>
        <taxon>Endopterygota</taxon>
        <taxon>Lepidoptera</taxon>
        <taxon>Glossata</taxon>
        <taxon>Ditrysia</taxon>
        <taxon>Tineoidea</taxon>
        <taxon>Psychidae</taxon>
        <taxon>Oiketicinae</taxon>
        <taxon>Eumeta</taxon>
    </lineage>
</organism>
<gene>
    <name evidence="1" type="ORF">EVAR_54346_1</name>
</gene>
<name>A0A4C1Z8T7_EUMVA</name>
<dbReference type="EMBL" id="BGZK01001615">
    <property type="protein sequence ID" value="GBP83329.1"/>
    <property type="molecule type" value="Genomic_DNA"/>
</dbReference>
<reference evidence="1 2" key="1">
    <citation type="journal article" date="2019" name="Commun. Biol.">
        <title>The bagworm genome reveals a unique fibroin gene that provides high tensile strength.</title>
        <authorList>
            <person name="Kono N."/>
            <person name="Nakamura H."/>
            <person name="Ohtoshi R."/>
            <person name="Tomita M."/>
            <person name="Numata K."/>
            <person name="Arakawa K."/>
        </authorList>
    </citation>
    <scope>NUCLEOTIDE SEQUENCE [LARGE SCALE GENOMIC DNA]</scope>
</reference>
<evidence type="ECO:0000313" key="1">
    <source>
        <dbReference type="EMBL" id="GBP83329.1"/>
    </source>
</evidence>
<protein>
    <submittedName>
        <fullName evidence="1">Uncharacterized protein</fullName>
    </submittedName>
</protein>